<evidence type="ECO:0000313" key="3">
    <source>
        <dbReference type="Proteomes" id="UP000092582"/>
    </source>
</evidence>
<dbReference type="AlphaFoldDB" id="A0A1B1BPD8"/>
<accession>A0A1B1BPD8</accession>
<evidence type="ECO:0000313" key="2">
    <source>
        <dbReference type="EMBL" id="ANP74512.1"/>
    </source>
</evidence>
<name>A0A1B1BPD8_9MICO</name>
<feature type="compositionally biased region" description="Basic and acidic residues" evidence="1">
    <location>
        <begin position="60"/>
        <end position="93"/>
    </location>
</feature>
<gene>
    <name evidence="2" type="ORF">PA27867_3593</name>
</gene>
<feature type="region of interest" description="Disordered" evidence="1">
    <location>
        <begin position="56"/>
        <end position="102"/>
    </location>
</feature>
<keyword evidence="3" id="KW-1185">Reference proteome</keyword>
<sequence>MQISINVPDAQYRLLLAHAKTRHVETHHLIEQLVSKALTPSQQSLRDQLRHNIRQLHSTGRTDRQIAEALDEKRSRVSYHRADMQLRSHDPRGRKPLPKASK</sequence>
<dbReference type="STRING" id="670052.PA27867_3593"/>
<evidence type="ECO:0000256" key="1">
    <source>
        <dbReference type="SAM" id="MobiDB-lite"/>
    </source>
</evidence>
<protein>
    <submittedName>
        <fullName evidence="2">Uncharacterized protein</fullName>
    </submittedName>
</protein>
<reference evidence="2 3" key="1">
    <citation type="submission" date="2016-06" db="EMBL/GenBank/DDBJ databases">
        <title>Genome sequencing of Cryobacterium arcticum PAMC 27867.</title>
        <authorList>
            <person name="Lee J."/>
            <person name="Kim O.-S."/>
        </authorList>
    </citation>
    <scope>NUCLEOTIDE SEQUENCE [LARGE SCALE GENOMIC DNA]</scope>
    <source>
        <strain evidence="2 3">PAMC 27867</strain>
    </source>
</reference>
<dbReference type="EMBL" id="CP016282">
    <property type="protein sequence ID" value="ANP74512.1"/>
    <property type="molecule type" value="Genomic_DNA"/>
</dbReference>
<proteinExistence type="predicted"/>
<organism evidence="2 3">
    <name type="scientific">Cryobacterium arcticum</name>
    <dbReference type="NCBI Taxonomy" id="670052"/>
    <lineage>
        <taxon>Bacteria</taxon>
        <taxon>Bacillati</taxon>
        <taxon>Actinomycetota</taxon>
        <taxon>Actinomycetes</taxon>
        <taxon>Micrococcales</taxon>
        <taxon>Microbacteriaceae</taxon>
        <taxon>Cryobacterium</taxon>
    </lineage>
</organism>
<dbReference type="KEGG" id="cart:PA27867_3593"/>
<dbReference type="Proteomes" id="UP000092582">
    <property type="component" value="Chromosome 1"/>
</dbReference>